<protein>
    <submittedName>
        <fullName evidence="2">Uncharacterized protein</fullName>
    </submittedName>
</protein>
<dbReference type="AlphaFoldDB" id="A0A1H9AV90"/>
<evidence type="ECO:0000313" key="2">
    <source>
        <dbReference type="EMBL" id="SEP80333.1"/>
    </source>
</evidence>
<evidence type="ECO:0000256" key="1">
    <source>
        <dbReference type="SAM" id="SignalP"/>
    </source>
</evidence>
<feature type="chain" id="PRO_5011565616" evidence="1">
    <location>
        <begin position="18"/>
        <end position="481"/>
    </location>
</feature>
<keyword evidence="3" id="KW-1185">Reference proteome</keyword>
<feature type="signal peptide" evidence="1">
    <location>
        <begin position="1"/>
        <end position="17"/>
    </location>
</feature>
<dbReference type="RefSeq" id="WP_091466396.1">
    <property type="nucleotide sequence ID" value="NZ_FOEI01000002.1"/>
</dbReference>
<proteinExistence type="predicted"/>
<reference evidence="2 3" key="1">
    <citation type="submission" date="2016-10" db="EMBL/GenBank/DDBJ databases">
        <authorList>
            <person name="de Groot N.N."/>
        </authorList>
    </citation>
    <scope>NUCLEOTIDE SEQUENCE [LARGE SCALE GENOMIC DNA]</scope>
    <source>
        <strain evidence="2 3">DSM 27078</strain>
    </source>
</reference>
<evidence type="ECO:0000313" key="3">
    <source>
        <dbReference type="Proteomes" id="UP000198648"/>
    </source>
</evidence>
<name>A0A1H9AV90_9FLAO</name>
<sequence>MKNIVCFLIFITFQLNAQVGIGTTTPAGALDLNPTVATNYGFVAPRVALTSIIVEAPVVNPQGGAIPTGTIVYNTATAGAAPNNVGPGLYYWNGTRWVAFAGSPGGLDWSLVGNSSTVPNAFGSAATNFLGTTDNVDMRVHTNNLERMRFRSDGNIAINNAGNANTKLRITQTGATNDAVGATANDDSTGKGNAFWGTNSNATGIAILGGGGGASVIPTLGAGVSGSHVNGYGIYGFCGNGDPSNNAHNGHAAAAFSLDSDNNSTTSNNSAFAKLAGKDNASPNGVLSAQDILYGGYFEGGVSSASTPSYSYTGIKYRHTNSGGNNGSTTDYKVIGNGTASTLIPDQNNVPRVMFCPEAPEVLFEDYGIGKLENGEAYIKIDEILAKSIIVDEKHPLKVFIQLEGDCNGVFVSEKTIEGFRVIELNNGKSNISFSWHIVANRANSKDISGKTTSEFESLRLPIGPSNLKHTEVTLKKETRN</sequence>
<dbReference type="STRING" id="1299341.SAMN05444005_102344"/>
<dbReference type="EMBL" id="FOEI01000002">
    <property type="protein sequence ID" value="SEP80333.1"/>
    <property type="molecule type" value="Genomic_DNA"/>
</dbReference>
<keyword evidence="1" id="KW-0732">Signal</keyword>
<dbReference type="Proteomes" id="UP000198648">
    <property type="component" value="Unassembled WGS sequence"/>
</dbReference>
<accession>A0A1H9AV90</accession>
<organism evidence="2 3">
    <name type="scientific">Flavobacterium urocaniciphilum</name>
    <dbReference type="NCBI Taxonomy" id="1299341"/>
    <lineage>
        <taxon>Bacteria</taxon>
        <taxon>Pseudomonadati</taxon>
        <taxon>Bacteroidota</taxon>
        <taxon>Flavobacteriia</taxon>
        <taxon>Flavobacteriales</taxon>
        <taxon>Flavobacteriaceae</taxon>
        <taxon>Flavobacterium</taxon>
    </lineage>
</organism>
<gene>
    <name evidence="2" type="ORF">SAMN05444005_102344</name>
</gene>
<dbReference type="OrthoDB" id="1430919at2"/>